<dbReference type="EMBL" id="CAXDID020000649">
    <property type="protein sequence ID" value="CAL6108273.1"/>
    <property type="molecule type" value="Genomic_DNA"/>
</dbReference>
<evidence type="ECO:0000313" key="5">
    <source>
        <dbReference type="Proteomes" id="UP001642409"/>
    </source>
</evidence>
<keyword evidence="5" id="KW-1185">Reference proteome</keyword>
<gene>
    <name evidence="1" type="ORF">HINF_LOCUS12179</name>
    <name evidence="2" type="ORF">HINF_LOCUS12533</name>
    <name evidence="3" type="ORF">HINF_LOCUS74887</name>
    <name evidence="4" type="ORF">HINF_LOCUS78518</name>
</gene>
<organism evidence="2">
    <name type="scientific">Hexamita inflata</name>
    <dbReference type="NCBI Taxonomy" id="28002"/>
    <lineage>
        <taxon>Eukaryota</taxon>
        <taxon>Metamonada</taxon>
        <taxon>Diplomonadida</taxon>
        <taxon>Hexamitidae</taxon>
        <taxon>Hexamitinae</taxon>
        <taxon>Hexamita</taxon>
    </lineage>
</organism>
<evidence type="ECO:0000313" key="2">
    <source>
        <dbReference type="EMBL" id="CAI9924888.1"/>
    </source>
</evidence>
<evidence type="ECO:0000313" key="4">
    <source>
        <dbReference type="EMBL" id="CAL6115198.1"/>
    </source>
</evidence>
<evidence type="ECO:0000313" key="3">
    <source>
        <dbReference type="EMBL" id="CAL6108273.1"/>
    </source>
</evidence>
<sequence>MFVINVLTSVSSSFSECFSAKSYLSGNSISYELTLNLIPFERLNLITEQNLCQMYLPGKTVVVQLHFDDISFPTAGQEIIFEYKFNEPIDVTFKLSKDEYKQIYPKENAMYELWYDVNLVKVNSSVNTITHTKYNGTNCYKDIDLTYTIYENIQINVNSSNCDVKLDLFTQVYIEYQVNNTIEQIPILPCINDCDPAEYMITSTNYNKIKMFNVLSTVNSKDHMSNFFTNFINNRRIPIYFVIKYQINGVFAIITQKIYNYYSVDTLRCTIDDSIFSLAGTLNPHNLHMQYRYTSLNQLNCDTQGVTKVKIDIYIFDQITSYRGNQVLPLNEFNNNIGATFEINNELTTLRNNFSEEETTSIIVVSYLDEDGQIIWESIQVDRAYIGCISKATMHLYRNQTCIRYQFDNNLICSNYYLNATDLNSIGIFYEEYGVSHSLGYYIFHQAINYSISDQHLGVIWGGDKPKCSVKQPRHTIVIKLFPPRILIYHLTLQKMNLDQTPFWLNKLFKYLKSWQITIQIFKFNLNSRIYGYNQILIQNLLKIWILKGTTFRFSILNNYLTQILIIQLVCQVSNTAQNGSIPV</sequence>
<protein>
    <submittedName>
        <fullName evidence="2">Uncharacterized protein</fullName>
    </submittedName>
</protein>
<evidence type="ECO:0000313" key="1">
    <source>
        <dbReference type="EMBL" id="CAI9924534.1"/>
    </source>
</evidence>
<dbReference type="EMBL" id="CATOUU010000326">
    <property type="protein sequence ID" value="CAI9924888.1"/>
    <property type="molecule type" value="Genomic_DNA"/>
</dbReference>
<proteinExistence type="predicted"/>
<dbReference type="EMBL" id="CAXDID020000863">
    <property type="protein sequence ID" value="CAL6115198.1"/>
    <property type="molecule type" value="Genomic_DNA"/>
</dbReference>
<accession>A0AA86NT57</accession>
<comment type="caution">
    <text evidence="2">The sequence shown here is derived from an EMBL/GenBank/DDBJ whole genome shotgun (WGS) entry which is preliminary data.</text>
</comment>
<reference evidence="3 5" key="2">
    <citation type="submission" date="2024-07" db="EMBL/GenBank/DDBJ databases">
        <authorList>
            <person name="Akdeniz Z."/>
        </authorList>
    </citation>
    <scope>NUCLEOTIDE SEQUENCE [LARGE SCALE GENOMIC DNA]</scope>
</reference>
<name>A0AA86NT57_9EUKA</name>
<dbReference type="Proteomes" id="UP001642409">
    <property type="component" value="Unassembled WGS sequence"/>
</dbReference>
<dbReference type="EMBL" id="CATOUU010000315">
    <property type="protein sequence ID" value="CAI9924534.1"/>
    <property type="molecule type" value="Genomic_DNA"/>
</dbReference>
<dbReference type="AlphaFoldDB" id="A0AA86NT57"/>
<reference evidence="2" key="1">
    <citation type="submission" date="2023-06" db="EMBL/GenBank/DDBJ databases">
        <authorList>
            <person name="Kurt Z."/>
        </authorList>
    </citation>
    <scope>NUCLEOTIDE SEQUENCE</scope>
</reference>